<gene>
    <name evidence="2" type="ORF">LCGC14_1420110</name>
</gene>
<dbReference type="CDD" id="cd21151">
    <property type="entry name" value="PUA_Nip7-like"/>
    <property type="match status" value="1"/>
</dbReference>
<dbReference type="PIRSF" id="PIRSF017190">
    <property type="entry name" value="Rbsml_synth_fac_NIP7"/>
    <property type="match status" value="1"/>
</dbReference>
<dbReference type="InterPro" id="IPR005155">
    <property type="entry name" value="UPF0113_PUA"/>
</dbReference>
<dbReference type="EMBL" id="LAZR01009462">
    <property type="protein sequence ID" value="KKM72482.1"/>
    <property type="molecule type" value="Genomic_DNA"/>
</dbReference>
<comment type="caution">
    <text evidence="2">The sequence shown here is derived from an EMBL/GenBank/DDBJ whole genome shotgun (WGS) entry which is preliminary data.</text>
</comment>
<dbReference type="SUPFAM" id="SSF88697">
    <property type="entry name" value="PUA domain-like"/>
    <property type="match status" value="1"/>
</dbReference>
<accession>A0A0F9MTB9</accession>
<feature type="domain" description="UPF0113" evidence="1">
    <location>
        <begin position="113"/>
        <end position="191"/>
    </location>
</feature>
<dbReference type="GO" id="GO:0003723">
    <property type="term" value="F:RNA binding"/>
    <property type="evidence" value="ECO:0007669"/>
    <property type="project" value="InterPro"/>
</dbReference>
<evidence type="ECO:0000259" key="1">
    <source>
        <dbReference type="Pfam" id="PF03657"/>
    </source>
</evidence>
<organism evidence="2">
    <name type="scientific">marine sediment metagenome</name>
    <dbReference type="NCBI Taxonomy" id="412755"/>
    <lineage>
        <taxon>unclassified sequences</taxon>
        <taxon>metagenomes</taxon>
        <taxon>ecological metagenomes</taxon>
    </lineage>
</organism>
<dbReference type="Gene3D" id="2.30.130.10">
    <property type="entry name" value="PUA domain"/>
    <property type="match status" value="1"/>
</dbReference>
<dbReference type="InterPro" id="IPR015947">
    <property type="entry name" value="PUA-like_sf"/>
</dbReference>
<dbReference type="PROSITE" id="PS50890">
    <property type="entry name" value="PUA"/>
    <property type="match status" value="1"/>
</dbReference>
<reference evidence="2" key="1">
    <citation type="journal article" date="2015" name="Nature">
        <title>Complex archaea that bridge the gap between prokaryotes and eukaryotes.</title>
        <authorList>
            <person name="Spang A."/>
            <person name="Saw J.H."/>
            <person name="Jorgensen S.L."/>
            <person name="Zaremba-Niedzwiedzka K."/>
            <person name="Martijn J."/>
            <person name="Lind A.E."/>
            <person name="van Eijk R."/>
            <person name="Schleper C."/>
            <person name="Guy L."/>
            <person name="Ettema T.J."/>
        </authorList>
    </citation>
    <scope>NUCLEOTIDE SEQUENCE</scope>
</reference>
<name>A0A0F9MTB9_9ZZZZ</name>
<dbReference type="InterPro" id="IPR016686">
    <property type="entry name" value="Ribosomal_synth_fac_NIP7"/>
</dbReference>
<dbReference type="Pfam" id="PF03657">
    <property type="entry name" value="UPF0113"/>
    <property type="match status" value="1"/>
</dbReference>
<proteinExistence type="predicted"/>
<protein>
    <recommendedName>
        <fullName evidence="1">UPF0113 domain-containing protein</fullName>
    </recommendedName>
</protein>
<sequence length="192" mass="22063">MNDATSFRQINNIELQIIITSFIKISAKFLAILDNLKSKLYTSIKHSTNRTNYLSIYLITDEQQNLLNEINIRNKIYATGVFFGLIKRGVFLLSIEGAEFLYVSNIFPDFKKLILNENGEKSTLYGNNILKKMVLYSPIDLKKKDFLLVLNEFHEIIGLGLSQTNNEQILDSKPSDLIALNLSDKGYYLRQQ</sequence>
<dbReference type="AlphaFoldDB" id="A0A0F9MTB9"/>
<evidence type="ECO:0000313" key="2">
    <source>
        <dbReference type="EMBL" id="KKM72482.1"/>
    </source>
</evidence>
<dbReference type="GO" id="GO:0042255">
    <property type="term" value="P:ribosome assembly"/>
    <property type="evidence" value="ECO:0007669"/>
    <property type="project" value="InterPro"/>
</dbReference>
<dbReference type="GO" id="GO:0005634">
    <property type="term" value="C:nucleus"/>
    <property type="evidence" value="ECO:0007669"/>
    <property type="project" value="InterPro"/>
</dbReference>
<dbReference type="InterPro" id="IPR036974">
    <property type="entry name" value="PUA_sf"/>
</dbReference>